<name>A0A132ADX3_SARSC</name>
<dbReference type="OrthoDB" id="4348522at2759"/>
<evidence type="ECO:0000313" key="1">
    <source>
        <dbReference type="EMBL" id="KPM09127.1"/>
    </source>
</evidence>
<proteinExistence type="predicted"/>
<gene>
    <name evidence="1" type="ORF">QR98_0076580</name>
</gene>
<sequence length="78" mass="8981">MNEEFAILGLRLIGHVFVPGHFLLFWALTFMEKLYTKSSDLNFHQPDLFAVNIDNGRVCVLLYSNYNPALFMGLPKCQ</sequence>
<dbReference type="EMBL" id="JXLN01013150">
    <property type="protein sequence ID" value="KPM09127.1"/>
    <property type="molecule type" value="Genomic_DNA"/>
</dbReference>
<comment type="caution">
    <text evidence="1">The sequence shown here is derived from an EMBL/GenBank/DDBJ whole genome shotgun (WGS) entry which is preliminary data.</text>
</comment>
<evidence type="ECO:0000313" key="2">
    <source>
        <dbReference type="Proteomes" id="UP000616769"/>
    </source>
</evidence>
<protein>
    <submittedName>
        <fullName evidence="1">Uncharacterized protein</fullName>
    </submittedName>
</protein>
<reference evidence="1 2" key="1">
    <citation type="journal article" date="2015" name="Parasit. Vectors">
        <title>Draft genome of the scabies mite.</title>
        <authorList>
            <person name="Rider S.D.Jr."/>
            <person name="Morgan M.S."/>
            <person name="Arlian L.G."/>
        </authorList>
    </citation>
    <scope>NUCLEOTIDE SEQUENCE [LARGE SCALE GENOMIC DNA]</scope>
    <source>
        <strain evidence="1">Arlian Lab</strain>
    </source>
</reference>
<dbReference type="AlphaFoldDB" id="A0A132ADX3"/>
<organism evidence="1 2">
    <name type="scientific">Sarcoptes scabiei</name>
    <name type="common">Itch mite</name>
    <name type="synonym">Acarus scabiei</name>
    <dbReference type="NCBI Taxonomy" id="52283"/>
    <lineage>
        <taxon>Eukaryota</taxon>
        <taxon>Metazoa</taxon>
        <taxon>Ecdysozoa</taxon>
        <taxon>Arthropoda</taxon>
        <taxon>Chelicerata</taxon>
        <taxon>Arachnida</taxon>
        <taxon>Acari</taxon>
        <taxon>Acariformes</taxon>
        <taxon>Sarcoptiformes</taxon>
        <taxon>Astigmata</taxon>
        <taxon>Psoroptidia</taxon>
        <taxon>Sarcoptoidea</taxon>
        <taxon>Sarcoptidae</taxon>
        <taxon>Sarcoptinae</taxon>
        <taxon>Sarcoptes</taxon>
    </lineage>
</organism>
<dbReference type="Proteomes" id="UP000616769">
    <property type="component" value="Unassembled WGS sequence"/>
</dbReference>
<accession>A0A132ADX3</accession>
<dbReference type="VEuPathDB" id="VectorBase:SSCA007099"/>